<dbReference type="Gene3D" id="3.40.930.10">
    <property type="entry name" value="Mannitol-specific EII, Chain A"/>
    <property type="match status" value="1"/>
</dbReference>
<comment type="caution">
    <text evidence="2">The sequence shown here is derived from an EMBL/GenBank/DDBJ whole genome shotgun (WGS) entry which is preliminary data.</text>
</comment>
<dbReference type="SUPFAM" id="SSF46955">
    <property type="entry name" value="Putative DNA-binding domain"/>
    <property type="match status" value="1"/>
</dbReference>
<gene>
    <name evidence="2" type="ORF">SAMN05421830_11315</name>
</gene>
<dbReference type="InterPro" id="IPR036388">
    <property type="entry name" value="WH-like_DNA-bd_sf"/>
</dbReference>
<dbReference type="InterPro" id="IPR009061">
    <property type="entry name" value="DNA-bd_dom_put_sf"/>
</dbReference>
<dbReference type="EMBL" id="FOTO01000013">
    <property type="protein sequence ID" value="SFM06630.1"/>
    <property type="molecule type" value="Genomic_DNA"/>
</dbReference>
<evidence type="ECO:0000313" key="3">
    <source>
        <dbReference type="Proteomes" id="UP000199581"/>
    </source>
</evidence>
<dbReference type="InterPro" id="IPR002178">
    <property type="entry name" value="PTS_EIIA_type-2_dom"/>
</dbReference>
<dbReference type="Proteomes" id="UP000199581">
    <property type="component" value="Unassembled WGS sequence"/>
</dbReference>
<dbReference type="PROSITE" id="PS51094">
    <property type="entry name" value="PTS_EIIA_TYPE_2"/>
    <property type="match status" value="1"/>
</dbReference>
<dbReference type="AlphaFoldDB" id="A0A8G2F5L7"/>
<protein>
    <submittedName>
        <fullName evidence="2">PTS system, nitrogen regulatory IIA component</fullName>
    </submittedName>
</protein>
<organism evidence="2 3">
    <name type="scientific">Desulfomicrobium norvegicum (strain DSM 1741 / NCIMB 8310)</name>
    <name type="common">Desulfovibrio baculatus (strain Norway 4)</name>
    <name type="synonym">Desulfovibrio desulfuricans (strain Norway 4)</name>
    <dbReference type="NCBI Taxonomy" id="52561"/>
    <lineage>
        <taxon>Bacteria</taxon>
        <taxon>Pseudomonadati</taxon>
        <taxon>Thermodesulfobacteriota</taxon>
        <taxon>Desulfovibrionia</taxon>
        <taxon>Desulfovibrionales</taxon>
        <taxon>Desulfomicrobiaceae</taxon>
        <taxon>Desulfomicrobium</taxon>
    </lineage>
</organism>
<proteinExistence type="predicted"/>
<evidence type="ECO:0000313" key="2">
    <source>
        <dbReference type="EMBL" id="SFM06630.1"/>
    </source>
</evidence>
<reference evidence="2 3" key="1">
    <citation type="submission" date="2016-10" db="EMBL/GenBank/DDBJ databases">
        <authorList>
            <person name="Varghese N."/>
            <person name="Submissions S."/>
        </authorList>
    </citation>
    <scope>NUCLEOTIDE SEQUENCE [LARGE SCALE GENOMIC DNA]</scope>
    <source>
        <strain evidence="2 3">DSM 1741</strain>
    </source>
</reference>
<dbReference type="InterPro" id="IPR016152">
    <property type="entry name" value="PTrfase/Anion_transptr"/>
</dbReference>
<sequence length="244" mass="26517">MSSNNRSSKTPMYINLIQIAESFGVSEHVILEWVRKNDMPHVHDRDRILFERDEVMDWAASHGLGIQGGFLSEPAPSLANSRELITLLRRGGIWRDVNTADLGQLFERIVRSLPGLSPAVSNLIVQRLLAPGGITAAPVGDGFALPHPSMRVALGEACALVALIQLNAPWGAVQPPDGKPITRLLFFISPTPRLHVNMLGLLARGIASGMLSEALDRGANDETLLQILAECADRQTPRNAGETR</sequence>
<name>A0A8G2F5L7_DESNO</name>
<dbReference type="Gene3D" id="1.10.10.10">
    <property type="entry name" value="Winged helix-like DNA-binding domain superfamily/Winged helix DNA-binding domain"/>
    <property type="match status" value="1"/>
</dbReference>
<feature type="domain" description="PTS EIIA type-2" evidence="1">
    <location>
        <begin position="86"/>
        <end position="231"/>
    </location>
</feature>
<dbReference type="OrthoDB" id="194758at2"/>
<dbReference type="SUPFAM" id="SSF55804">
    <property type="entry name" value="Phoshotransferase/anion transport protein"/>
    <property type="match status" value="1"/>
</dbReference>
<evidence type="ECO:0000259" key="1">
    <source>
        <dbReference type="PROSITE" id="PS51094"/>
    </source>
</evidence>
<accession>A0A8G2F5L7</accession>
<keyword evidence="3" id="KW-1185">Reference proteome</keyword>